<comment type="caution">
    <text evidence="2">The sequence shown here is derived from an EMBL/GenBank/DDBJ whole genome shotgun (WGS) entry which is preliminary data.</text>
</comment>
<evidence type="ECO:0000256" key="1">
    <source>
        <dbReference type="SAM" id="Coils"/>
    </source>
</evidence>
<dbReference type="Proteomes" id="UP000030023">
    <property type="component" value="Unassembled WGS sequence"/>
</dbReference>
<protein>
    <recommendedName>
        <fullName evidence="4">Transposase</fullName>
    </recommendedName>
</protein>
<gene>
    <name evidence="2" type="ORF">Q757_00255</name>
</gene>
<keyword evidence="3" id="KW-1185">Reference proteome</keyword>
<keyword evidence="1" id="KW-0175">Coiled coil</keyword>
<evidence type="ECO:0000313" key="2">
    <source>
        <dbReference type="EMBL" id="KGO32575.1"/>
    </source>
</evidence>
<dbReference type="EMBL" id="AXCV01000004">
    <property type="protein sequence ID" value="KGO32575.1"/>
    <property type="molecule type" value="Genomic_DNA"/>
</dbReference>
<sequence length="64" mass="7299">MDQSVNHAQPIRFPNGGTVSATQFKDLQKKYQEALEENKILKAAMVLLRKRWVGLKPFSLLINS</sequence>
<organism evidence="2 3">
    <name type="scientific">Oenococcus alcoholitolerans</name>
    <dbReference type="NCBI Taxonomy" id="931074"/>
    <lineage>
        <taxon>Bacteria</taxon>
        <taxon>Bacillati</taxon>
        <taxon>Bacillota</taxon>
        <taxon>Bacilli</taxon>
        <taxon>Lactobacillales</taxon>
        <taxon>Lactobacillaceae</taxon>
        <taxon>Oenococcus</taxon>
    </lineage>
</organism>
<evidence type="ECO:0000313" key="3">
    <source>
        <dbReference type="Proteomes" id="UP000030023"/>
    </source>
</evidence>
<feature type="coiled-coil region" evidence="1">
    <location>
        <begin position="24"/>
        <end position="51"/>
    </location>
</feature>
<name>A0ABR4XSV3_9LACO</name>
<proteinExistence type="predicted"/>
<evidence type="ECO:0008006" key="4">
    <source>
        <dbReference type="Google" id="ProtNLM"/>
    </source>
</evidence>
<accession>A0ABR4XSV3</accession>
<reference evidence="2 3" key="1">
    <citation type="journal article" date="2014" name="Antonie Van Leeuwenhoek">
        <title>Oenococcus alcoholitolerans sp. nov., a lactic acid bacteria isolated from cachaca and ethanol fermentation processes.</title>
        <authorList>
            <person name="Badotti F."/>
            <person name="Moreira A.P."/>
            <person name="Tonon L.A."/>
            <person name="de Lucena B.T."/>
            <person name="Gomes Fde C."/>
            <person name="Kruger R."/>
            <person name="Thompson C.C."/>
            <person name="de Morais M.A.Jr."/>
            <person name="Rosa C.A."/>
            <person name="Thompson F.L."/>
        </authorList>
    </citation>
    <scope>NUCLEOTIDE SEQUENCE [LARGE SCALE GENOMIC DNA]</scope>
    <source>
        <strain evidence="2 3">UFRJ-M7.2.18</strain>
    </source>
</reference>